<organism evidence="1 2">
    <name type="scientific">Acipenser oxyrinchus oxyrinchus</name>
    <dbReference type="NCBI Taxonomy" id="40147"/>
    <lineage>
        <taxon>Eukaryota</taxon>
        <taxon>Metazoa</taxon>
        <taxon>Chordata</taxon>
        <taxon>Craniata</taxon>
        <taxon>Vertebrata</taxon>
        <taxon>Euteleostomi</taxon>
        <taxon>Actinopterygii</taxon>
        <taxon>Chondrostei</taxon>
        <taxon>Acipenseriformes</taxon>
        <taxon>Acipenseridae</taxon>
        <taxon>Acipenser</taxon>
    </lineage>
</organism>
<protein>
    <submittedName>
        <fullName evidence="1">Uncharacterized protein</fullName>
    </submittedName>
</protein>
<gene>
    <name evidence="1" type="ORF">AOXY_G2336</name>
</gene>
<name>A0AAD8LU40_ACIOX</name>
<feature type="non-terminal residue" evidence="1">
    <location>
        <position position="1"/>
    </location>
</feature>
<reference evidence="1" key="1">
    <citation type="submission" date="2022-02" db="EMBL/GenBank/DDBJ databases">
        <title>Atlantic sturgeon de novo genome assembly.</title>
        <authorList>
            <person name="Stock M."/>
            <person name="Klopp C."/>
            <person name="Guiguen Y."/>
            <person name="Cabau C."/>
            <person name="Parinello H."/>
            <person name="Santidrian Yebra-Pimentel E."/>
            <person name="Kuhl H."/>
            <person name="Dirks R.P."/>
            <person name="Guessner J."/>
            <person name="Wuertz S."/>
            <person name="Du K."/>
            <person name="Schartl M."/>
        </authorList>
    </citation>
    <scope>NUCLEOTIDE SEQUENCE</scope>
    <source>
        <strain evidence="1">STURGEONOMICS-FGT-2020</strain>
        <tissue evidence="1">Whole blood</tissue>
    </source>
</reference>
<evidence type="ECO:0000313" key="1">
    <source>
        <dbReference type="EMBL" id="KAK1174762.1"/>
    </source>
</evidence>
<dbReference type="Proteomes" id="UP001230051">
    <property type="component" value="Unassembled WGS sequence"/>
</dbReference>
<accession>A0AAD8LU40</accession>
<dbReference type="EMBL" id="JAGXEW010000002">
    <property type="protein sequence ID" value="KAK1174762.1"/>
    <property type="molecule type" value="Genomic_DNA"/>
</dbReference>
<evidence type="ECO:0000313" key="2">
    <source>
        <dbReference type="Proteomes" id="UP001230051"/>
    </source>
</evidence>
<keyword evidence="2" id="KW-1185">Reference proteome</keyword>
<sequence>PQENLTGIKYPPDNEGLVQMVTYIRCYKNLPAVLSDNLRSARSERELLKHLIPEETVCSVCPGNLYLGPPLLITTKAKIITWNGVHCYGCGMLYQYQEWKDGLHNFDDHVLLSLHLCDFINSLQVCKSFVCVAFL</sequence>
<dbReference type="InterPro" id="IPR039598">
    <property type="entry name" value="HMGXB3"/>
</dbReference>
<proteinExistence type="predicted"/>
<dbReference type="PANTHER" id="PTHR17609">
    <property type="entry name" value="HMG DOMAIN-CONTAINING PROTEIN 3"/>
    <property type="match status" value="1"/>
</dbReference>
<dbReference type="AlphaFoldDB" id="A0AAD8LU40"/>
<comment type="caution">
    <text evidence="1">The sequence shown here is derived from an EMBL/GenBank/DDBJ whole genome shotgun (WGS) entry which is preliminary data.</text>
</comment>
<dbReference type="PANTHER" id="PTHR17609:SF3">
    <property type="entry name" value="SAP DOMAIN-CONTAINING PROTEIN"/>
    <property type="match status" value="1"/>
</dbReference>